<evidence type="ECO:0000256" key="5">
    <source>
        <dbReference type="ARBA" id="ARBA00022679"/>
    </source>
</evidence>
<name>A0A0J9BT02_9FIRM</name>
<dbReference type="PATRIC" id="fig|742734.4.peg.4970"/>
<evidence type="ECO:0000313" key="11">
    <source>
        <dbReference type="EMBL" id="KMW16202.1"/>
    </source>
</evidence>
<dbReference type="InterPro" id="IPR003594">
    <property type="entry name" value="HATPase_dom"/>
</dbReference>
<dbReference type="SMART" id="SM00388">
    <property type="entry name" value="HisKA"/>
    <property type="match status" value="1"/>
</dbReference>
<dbReference type="PANTHER" id="PTHR45453:SF1">
    <property type="entry name" value="PHOSPHATE REGULON SENSOR PROTEIN PHOR"/>
    <property type="match status" value="1"/>
</dbReference>
<dbReference type="PANTHER" id="PTHR45453">
    <property type="entry name" value="PHOSPHATE REGULON SENSOR PROTEIN PHOR"/>
    <property type="match status" value="1"/>
</dbReference>
<organism evidence="11 12">
    <name type="scientific">[Clostridium] citroniae WAL-19142</name>
    <dbReference type="NCBI Taxonomy" id="742734"/>
    <lineage>
        <taxon>Bacteria</taxon>
        <taxon>Bacillati</taxon>
        <taxon>Bacillota</taxon>
        <taxon>Clostridia</taxon>
        <taxon>Lachnospirales</taxon>
        <taxon>Lachnospiraceae</taxon>
        <taxon>Enterocloster</taxon>
    </lineage>
</organism>
<keyword evidence="4" id="KW-0597">Phosphoprotein</keyword>
<dbReference type="CDD" id="cd00075">
    <property type="entry name" value="HATPase"/>
    <property type="match status" value="1"/>
</dbReference>
<evidence type="ECO:0000256" key="6">
    <source>
        <dbReference type="ARBA" id="ARBA00022777"/>
    </source>
</evidence>
<proteinExistence type="predicted"/>
<keyword evidence="9" id="KW-0472">Membrane</keyword>
<evidence type="ECO:0000256" key="2">
    <source>
        <dbReference type="ARBA" id="ARBA00004370"/>
    </source>
</evidence>
<comment type="subcellular location">
    <subcellularLocation>
        <location evidence="2">Membrane</location>
    </subcellularLocation>
</comment>
<feature type="transmembrane region" description="Helical" evidence="9">
    <location>
        <begin position="157"/>
        <end position="183"/>
    </location>
</feature>
<dbReference type="SUPFAM" id="SSF55874">
    <property type="entry name" value="ATPase domain of HSP90 chaperone/DNA topoisomerase II/histidine kinase"/>
    <property type="match status" value="1"/>
</dbReference>
<feature type="compositionally biased region" description="Pro residues" evidence="8">
    <location>
        <begin position="58"/>
        <end position="70"/>
    </location>
</feature>
<evidence type="ECO:0000259" key="10">
    <source>
        <dbReference type="PROSITE" id="PS50109"/>
    </source>
</evidence>
<keyword evidence="5" id="KW-0808">Transferase</keyword>
<gene>
    <name evidence="11" type="ORF">HMPREF9470_04640</name>
</gene>
<keyword evidence="9" id="KW-0812">Transmembrane</keyword>
<dbReference type="SUPFAM" id="SSF47384">
    <property type="entry name" value="Homodimeric domain of signal transducing histidine kinase"/>
    <property type="match status" value="1"/>
</dbReference>
<evidence type="ECO:0000256" key="9">
    <source>
        <dbReference type="SAM" id="Phobius"/>
    </source>
</evidence>
<dbReference type="InterPro" id="IPR005467">
    <property type="entry name" value="His_kinase_dom"/>
</dbReference>
<dbReference type="RefSeq" id="WP_045093165.1">
    <property type="nucleotide sequence ID" value="NZ_KQ235882.1"/>
</dbReference>
<evidence type="ECO:0000313" key="12">
    <source>
        <dbReference type="Proteomes" id="UP000037392"/>
    </source>
</evidence>
<evidence type="ECO:0000256" key="8">
    <source>
        <dbReference type="SAM" id="MobiDB-lite"/>
    </source>
</evidence>
<protein>
    <recommendedName>
        <fullName evidence="3">histidine kinase</fullName>
        <ecNumber evidence="3">2.7.13.3</ecNumber>
    </recommendedName>
</protein>
<dbReference type="InterPro" id="IPR050351">
    <property type="entry name" value="BphY/WalK/GraS-like"/>
</dbReference>
<reference evidence="11 12" key="1">
    <citation type="submission" date="2011-04" db="EMBL/GenBank/DDBJ databases">
        <title>The Genome Sequence of Clostridium citroniae WAL-19142.</title>
        <authorList>
            <consortium name="The Broad Institute Genome Sequencing Platform"/>
            <person name="Earl A."/>
            <person name="Ward D."/>
            <person name="Feldgarden M."/>
            <person name="Gevers D."/>
            <person name="Warren Y.A."/>
            <person name="Tyrrell K.L."/>
            <person name="Citron D.M."/>
            <person name="Goldstein E.J."/>
            <person name="Daigneault M."/>
            <person name="Allen-Vercoe E."/>
            <person name="Young S.K."/>
            <person name="Zeng Q."/>
            <person name="Gargeya S."/>
            <person name="Fitzgerald M."/>
            <person name="Haas B."/>
            <person name="Abouelleil A."/>
            <person name="Alvarado L."/>
            <person name="Arachchi H.M."/>
            <person name="Berlin A."/>
            <person name="Brown A."/>
            <person name="Chapman S.B."/>
            <person name="Chen Z."/>
            <person name="Dunbar C."/>
            <person name="Freedman E."/>
            <person name="Gearin G."/>
            <person name="Gellesch M."/>
            <person name="Goldberg J."/>
            <person name="Griggs A."/>
            <person name="Gujja S."/>
            <person name="Heilman E.R."/>
            <person name="Heiman D."/>
            <person name="Howarth C."/>
            <person name="Larson L."/>
            <person name="Lui A."/>
            <person name="MacDonald P.J."/>
            <person name="Mehta T."/>
            <person name="Montmayeur A."/>
            <person name="Murphy C."/>
            <person name="Neiman D."/>
            <person name="Pearson M."/>
            <person name="Priest M."/>
            <person name="Roberts A."/>
            <person name="Saif S."/>
            <person name="Shea T."/>
            <person name="Shenoy N."/>
            <person name="Sisk P."/>
            <person name="Stolte C."/>
            <person name="Sykes S."/>
            <person name="White J."/>
            <person name="Yandava C."/>
            <person name="Wortman J."/>
            <person name="Nusbaum C."/>
            <person name="Birren B."/>
        </authorList>
    </citation>
    <scope>NUCLEOTIDE SEQUENCE [LARGE SCALE GENOMIC DNA]</scope>
    <source>
        <strain evidence="11 12">WAL-19142</strain>
    </source>
</reference>
<comment type="catalytic activity">
    <reaction evidence="1">
        <text>ATP + protein L-histidine = ADP + protein N-phospho-L-histidine.</text>
        <dbReference type="EC" id="2.7.13.3"/>
    </reaction>
</comment>
<dbReference type="OrthoDB" id="9813151at2"/>
<feature type="region of interest" description="Disordered" evidence="8">
    <location>
        <begin position="51"/>
        <end position="70"/>
    </location>
</feature>
<dbReference type="GO" id="GO:0000155">
    <property type="term" value="F:phosphorelay sensor kinase activity"/>
    <property type="evidence" value="ECO:0007669"/>
    <property type="project" value="InterPro"/>
</dbReference>
<dbReference type="EMBL" id="ADLK01000032">
    <property type="protein sequence ID" value="KMW16202.1"/>
    <property type="molecule type" value="Genomic_DNA"/>
</dbReference>
<feature type="domain" description="Histidine kinase" evidence="10">
    <location>
        <begin position="199"/>
        <end position="416"/>
    </location>
</feature>
<sequence length="421" mass="46658">MIRKLRWKFVGIMMTIITIFLVLILTTLYYSAQLNYRSQSMDTLHSAIKEVKEASSGNPPPPAPRSGPPLPAREASPILVADVKTDGSISIVKNRIFSVDNSELEMLIALADQQEGSSGTMKDRHLRFLCDKKRPGGAVRYAFVDIYAEQNSLYWQAIHSVIIGGCAFGAFFIFSVLLSKWAVKPVETAWKRQQQFVADASHELKTPLTVILSNANMLVHTPDIPSGRNHQRIEHIQAEAIRMKQLLESLLTLAKSDSGEQPWEHSRISLSFIVNSSILSFEPVAFDMGKYISSQVEDSIEMDGDEKKLRQLTDILLDNACKYSAEGSTILVSLSRSGPKEALLSVSNEGCPLSEDEMQHIFLRFYRADPSRGGIPGYGLGLSIARSIASEHGARIDVTTDGVKRNYFSVRIPVCLPNTLG</sequence>
<evidence type="ECO:0000256" key="1">
    <source>
        <dbReference type="ARBA" id="ARBA00000085"/>
    </source>
</evidence>
<dbReference type="SMART" id="SM00387">
    <property type="entry name" value="HATPase_c"/>
    <property type="match status" value="1"/>
</dbReference>
<dbReference type="AlphaFoldDB" id="A0A0J9BT02"/>
<dbReference type="EC" id="2.7.13.3" evidence="3"/>
<dbReference type="Gene3D" id="3.30.565.10">
    <property type="entry name" value="Histidine kinase-like ATPase, C-terminal domain"/>
    <property type="match status" value="1"/>
</dbReference>
<keyword evidence="7" id="KW-0902">Two-component regulatory system</keyword>
<keyword evidence="6" id="KW-0418">Kinase</keyword>
<dbReference type="Pfam" id="PF00512">
    <property type="entry name" value="HisKA"/>
    <property type="match status" value="1"/>
</dbReference>
<dbReference type="GO" id="GO:0004721">
    <property type="term" value="F:phosphoprotein phosphatase activity"/>
    <property type="evidence" value="ECO:0007669"/>
    <property type="project" value="TreeGrafter"/>
</dbReference>
<dbReference type="InterPro" id="IPR003661">
    <property type="entry name" value="HisK_dim/P_dom"/>
</dbReference>
<dbReference type="Gene3D" id="1.10.287.130">
    <property type="match status" value="1"/>
</dbReference>
<dbReference type="GeneID" id="93163990"/>
<feature type="transmembrane region" description="Helical" evidence="9">
    <location>
        <begin position="12"/>
        <end position="32"/>
    </location>
</feature>
<keyword evidence="9" id="KW-1133">Transmembrane helix</keyword>
<dbReference type="PRINTS" id="PR00344">
    <property type="entry name" value="BCTRLSENSOR"/>
</dbReference>
<evidence type="ECO:0000256" key="4">
    <source>
        <dbReference type="ARBA" id="ARBA00022553"/>
    </source>
</evidence>
<dbReference type="CDD" id="cd00082">
    <property type="entry name" value="HisKA"/>
    <property type="match status" value="1"/>
</dbReference>
<dbReference type="PROSITE" id="PS50109">
    <property type="entry name" value="HIS_KIN"/>
    <property type="match status" value="1"/>
</dbReference>
<accession>A0A0J9BT02</accession>
<dbReference type="Proteomes" id="UP000037392">
    <property type="component" value="Unassembled WGS sequence"/>
</dbReference>
<dbReference type="InterPro" id="IPR004358">
    <property type="entry name" value="Sig_transdc_His_kin-like_C"/>
</dbReference>
<dbReference type="Pfam" id="PF02518">
    <property type="entry name" value="HATPase_c"/>
    <property type="match status" value="1"/>
</dbReference>
<dbReference type="GO" id="GO:0005886">
    <property type="term" value="C:plasma membrane"/>
    <property type="evidence" value="ECO:0007669"/>
    <property type="project" value="TreeGrafter"/>
</dbReference>
<dbReference type="GO" id="GO:0016036">
    <property type="term" value="P:cellular response to phosphate starvation"/>
    <property type="evidence" value="ECO:0007669"/>
    <property type="project" value="TreeGrafter"/>
</dbReference>
<dbReference type="InterPro" id="IPR036890">
    <property type="entry name" value="HATPase_C_sf"/>
</dbReference>
<dbReference type="InterPro" id="IPR036097">
    <property type="entry name" value="HisK_dim/P_sf"/>
</dbReference>
<comment type="caution">
    <text evidence="11">The sequence shown here is derived from an EMBL/GenBank/DDBJ whole genome shotgun (WGS) entry which is preliminary data.</text>
</comment>
<evidence type="ECO:0000256" key="3">
    <source>
        <dbReference type="ARBA" id="ARBA00012438"/>
    </source>
</evidence>
<evidence type="ECO:0000256" key="7">
    <source>
        <dbReference type="ARBA" id="ARBA00023012"/>
    </source>
</evidence>